<reference evidence="1" key="1">
    <citation type="submission" date="2023-01" db="EMBL/GenBank/DDBJ databases">
        <title>Whole-genome sequence of Pseudomonas putida NBRC 14671.</title>
        <authorList>
            <person name="Morohoshi T."/>
            <person name="Someya N."/>
        </authorList>
    </citation>
    <scope>NUCLEOTIDE SEQUENCE</scope>
    <source>
        <strain evidence="1">NBRC 14671</strain>
    </source>
</reference>
<comment type="caution">
    <text evidence="1">The sequence shown here is derived from an EMBL/GenBank/DDBJ whole genome shotgun (WGS) entry which is preliminary data.</text>
</comment>
<evidence type="ECO:0000313" key="2">
    <source>
        <dbReference type="Proteomes" id="UP001161257"/>
    </source>
</evidence>
<evidence type="ECO:0000313" key="1">
    <source>
        <dbReference type="EMBL" id="GLO34919.1"/>
    </source>
</evidence>
<dbReference type="AlphaFoldDB" id="A0AA37RIP9"/>
<dbReference type="InterPro" id="IPR014974">
    <property type="entry name" value="DUF1833"/>
</dbReference>
<protein>
    <recommendedName>
        <fullName evidence="3">DUF1833 domain-containing protein</fullName>
    </recommendedName>
</protein>
<dbReference type="RefSeq" id="WP_284355732.1">
    <property type="nucleotide sequence ID" value="NZ_BSKF01000009.1"/>
</dbReference>
<dbReference type="EMBL" id="BSKJ01000003">
    <property type="protein sequence ID" value="GLO34919.1"/>
    <property type="molecule type" value="Genomic_DNA"/>
</dbReference>
<name>A0AA37RIP9_PSEPU</name>
<sequence length="161" mass="17744">MTAIATLYASGGRAWIIPTIELRCVSWPGPVYICSAFEDLVATTEDGVLATFTAAAFDAALPKRDNSGNQSLTFAIDNVTGVAQQLIDQALEARQKINMIFRTYLSSDLSAPAEKPYRMNVLSGFMEGATVQLQAGYFDFVNLAWPRRKYTLDFVPALRYT</sequence>
<organism evidence="1 2">
    <name type="scientific">Pseudomonas putida</name>
    <name type="common">Arthrobacter siderocapsulatus</name>
    <dbReference type="NCBI Taxonomy" id="303"/>
    <lineage>
        <taxon>Bacteria</taxon>
        <taxon>Pseudomonadati</taxon>
        <taxon>Pseudomonadota</taxon>
        <taxon>Gammaproteobacteria</taxon>
        <taxon>Pseudomonadales</taxon>
        <taxon>Pseudomonadaceae</taxon>
        <taxon>Pseudomonas</taxon>
    </lineage>
</organism>
<evidence type="ECO:0008006" key="3">
    <source>
        <dbReference type="Google" id="ProtNLM"/>
    </source>
</evidence>
<accession>A0AA37RIP9</accession>
<gene>
    <name evidence="1" type="ORF">PPUN14671_17520</name>
</gene>
<dbReference type="Proteomes" id="UP001161257">
    <property type="component" value="Unassembled WGS sequence"/>
</dbReference>
<proteinExistence type="predicted"/>
<dbReference type="Pfam" id="PF08875">
    <property type="entry name" value="DUF1833"/>
    <property type="match status" value="1"/>
</dbReference>